<name>A0ABT3HEX7_9HYPH</name>
<dbReference type="EMBL" id="JAOQNS010000010">
    <property type="protein sequence ID" value="MCW2308949.1"/>
    <property type="molecule type" value="Genomic_DNA"/>
</dbReference>
<evidence type="ECO:0000313" key="2">
    <source>
        <dbReference type="Proteomes" id="UP001209755"/>
    </source>
</evidence>
<dbReference type="RefSeq" id="WP_264602546.1">
    <property type="nucleotide sequence ID" value="NZ_JAOQNS010000010.1"/>
</dbReference>
<accession>A0ABT3HEX7</accession>
<organism evidence="1 2">
    <name type="scientific">Rhodobium gokarnense</name>
    <dbReference type="NCBI Taxonomy" id="364296"/>
    <lineage>
        <taxon>Bacteria</taxon>
        <taxon>Pseudomonadati</taxon>
        <taxon>Pseudomonadota</taxon>
        <taxon>Alphaproteobacteria</taxon>
        <taxon>Hyphomicrobiales</taxon>
        <taxon>Rhodobiaceae</taxon>
        <taxon>Rhodobium</taxon>
    </lineage>
</organism>
<dbReference type="Proteomes" id="UP001209755">
    <property type="component" value="Unassembled WGS sequence"/>
</dbReference>
<reference evidence="2" key="1">
    <citation type="submission" date="2023-07" db="EMBL/GenBank/DDBJ databases">
        <title>Genome sequencing of Purple Non-Sulfur Bacteria from various extreme environments.</title>
        <authorList>
            <person name="Mayer M."/>
        </authorList>
    </citation>
    <scope>NUCLEOTIDE SEQUENCE [LARGE SCALE GENOMIC DNA]</scope>
    <source>
        <strain evidence="2">DSM 17935</strain>
    </source>
</reference>
<evidence type="ECO:0000313" key="1">
    <source>
        <dbReference type="EMBL" id="MCW2308949.1"/>
    </source>
</evidence>
<gene>
    <name evidence="1" type="ORF">M2319_003300</name>
</gene>
<comment type="caution">
    <text evidence="1">The sequence shown here is derived from an EMBL/GenBank/DDBJ whole genome shotgun (WGS) entry which is preliminary data.</text>
</comment>
<proteinExistence type="predicted"/>
<keyword evidence="2" id="KW-1185">Reference proteome</keyword>
<protein>
    <submittedName>
        <fullName evidence="1">Uncharacterized protein</fullName>
    </submittedName>
</protein>
<sequence>MKFIAPPFCFSFIERVICWRRSSAAMLTGMTARLGVSPLTLSRALKTVP</sequence>